<sequence>MEAETCLAREIEETSKIKTSLVQAQDQLEISRCLWEQEKSQILANHSQETYRLEAALLQVQEGGKKERFQWQLKMSTLEESLNTINQALEAMDEDNEECVEEMMGKMRILEEMIKVVESKEAIFAEMTPPVLQ</sequence>
<dbReference type="Proteomes" id="UP001153269">
    <property type="component" value="Unassembled WGS sequence"/>
</dbReference>
<comment type="caution">
    <text evidence="2">The sequence shown here is derived from an EMBL/GenBank/DDBJ whole genome shotgun (WGS) entry which is preliminary data.</text>
</comment>
<proteinExistence type="predicted"/>
<keyword evidence="3" id="KW-1185">Reference proteome</keyword>
<evidence type="ECO:0000256" key="1">
    <source>
        <dbReference type="SAM" id="Coils"/>
    </source>
</evidence>
<accession>A0A9N7ULR5</accession>
<gene>
    <name evidence="2" type="ORF">PLEPLA_LOCUS20696</name>
</gene>
<evidence type="ECO:0000313" key="2">
    <source>
        <dbReference type="EMBL" id="CAB1432614.1"/>
    </source>
</evidence>
<organism evidence="2 3">
    <name type="scientific">Pleuronectes platessa</name>
    <name type="common">European plaice</name>
    <dbReference type="NCBI Taxonomy" id="8262"/>
    <lineage>
        <taxon>Eukaryota</taxon>
        <taxon>Metazoa</taxon>
        <taxon>Chordata</taxon>
        <taxon>Craniata</taxon>
        <taxon>Vertebrata</taxon>
        <taxon>Euteleostomi</taxon>
        <taxon>Actinopterygii</taxon>
        <taxon>Neopterygii</taxon>
        <taxon>Teleostei</taxon>
        <taxon>Neoteleostei</taxon>
        <taxon>Acanthomorphata</taxon>
        <taxon>Carangaria</taxon>
        <taxon>Pleuronectiformes</taxon>
        <taxon>Pleuronectoidei</taxon>
        <taxon>Pleuronectidae</taxon>
        <taxon>Pleuronectes</taxon>
    </lineage>
</organism>
<feature type="coiled-coil region" evidence="1">
    <location>
        <begin position="75"/>
        <end position="120"/>
    </location>
</feature>
<protein>
    <submittedName>
        <fullName evidence="2">Uncharacterized protein</fullName>
    </submittedName>
</protein>
<keyword evidence="1" id="KW-0175">Coiled coil</keyword>
<evidence type="ECO:0000313" key="3">
    <source>
        <dbReference type="Proteomes" id="UP001153269"/>
    </source>
</evidence>
<dbReference type="AlphaFoldDB" id="A0A9N7ULR5"/>
<dbReference type="EMBL" id="CADEAL010001457">
    <property type="protein sequence ID" value="CAB1432614.1"/>
    <property type="molecule type" value="Genomic_DNA"/>
</dbReference>
<name>A0A9N7ULR5_PLEPL</name>
<reference evidence="2" key="1">
    <citation type="submission" date="2020-03" db="EMBL/GenBank/DDBJ databases">
        <authorList>
            <person name="Weist P."/>
        </authorList>
    </citation>
    <scope>NUCLEOTIDE SEQUENCE</scope>
</reference>